<dbReference type="EMBL" id="FOFU01000003">
    <property type="protein sequence ID" value="SEQ24806.1"/>
    <property type="molecule type" value="Genomic_DNA"/>
</dbReference>
<dbReference type="Gene3D" id="3.20.20.70">
    <property type="entry name" value="Aldolase class I"/>
    <property type="match status" value="1"/>
</dbReference>
<dbReference type="InterPro" id="IPR040085">
    <property type="entry name" value="MJ0674-like"/>
</dbReference>
<comment type="cofactor">
    <cofactor evidence="1">
        <name>[4Fe-4S] cluster</name>
        <dbReference type="ChEBI" id="CHEBI:49883"/>
    </cofactor>
</comment>
<keyword evidence="7" id="KW-0408">Iron</keyword>
<comment type="similarity">
    <text evidence="2">Belongs to the organic radical-activating enzymes family.</text>
</comment>
<dbReference type="GO" id="GO:0046872">
    <property type="term" value="F:metal ion binding"/>
    <property type="evidence" value="ECO:0007669"/>
    <property type="project" value="UniProtKB-KW"/>
</dbReference>
<evidence type="ECO:0000256" key="6">
    <source>
        <dbReference type="ARBA" id="ARBA00023002"/>
    </source>
</evidence>
<dbReference type="OrthoDB" id="9781783at2"/>
<dbReference type="GO" id="GO:0051539">
    <property type="term" value="F:4 iron, 4 sulfur cluster binding"/>
    <property type="evidence" value="ECO:0007669"/>
    <property type="project" value="UniProtKB-KW"/>
</dbReference>
<dbReference type="GO" id="GO:0016491">
    <property type="term" value="F:oxidoreductase activity"/>
    <property type="evidence" value="ECO:0007669"/>
    <property type="project" value="UniProtKB-KW"/>
</dbReference>
<keyword evidence="8" id="KW-0411">Iron-sulfur</keyword>
<evidence type="ECO:0000256" key="5">
    <source>
        <dbReference type="ARBA" id="ARBA00022723"/>
    </source>
</evidence>
<dbReference type="SUPFAM" id="SSF102114">
    <property type="entry name" value="Radical SAM enzymes"/>
    <property type="match status" value="1"/>
</dbReference>
<gene>
    <name evidence="10" type="ORF">SAMN04487977_103153</name>
</gene>
<evidence type="ECO:0000256" key="7">
    <source>
        <dbReference type="ARBA" id="ARBA00023004"/>
    </source>
</evidence>
<keyword evidence="11" id="KW-1185">Reference proteome</keyword>
<proteinExistence type="inferred from homology"/>
<dbReference type="STRING" id="163.SAMN04487775_10597"/>
<dbReference type="SFLD" id="SFLDS00029">
    <property type="entry name" value="Radical_SAM"/>
    <property type="match status" value="1"/>
</dbReference>
<dbReference type="PANTHER" id="PTHR43075:SF1">
    <property type="entry name" value="FORMATE LYASE ACTIVATING ENZYME, PUTATIVE (AFU_ORTHOLOGUE AFUA_2G15630)-RELATED"/>
    <property type="match status" value="1"/>
</dbReference>
<evidence type="ECO:0000259" key="9">
    <source>
        <dbReference type="Pfam" id="PF04055"/>
    </source>
</evidence>
<dbReference type="AlphaFoldDB" id="A0A1H9EGC1"/>
<dbReference type="SFLD" id="SFLDG01099">
    <property type="entry name" value="Uncharacterised_Radical_SAM_Su"/>
    <property type="match status" value="1"/>
</dbReference>
<keyword evidence="6" id="KW-0560">Oxidoreductase</keyword>
<dbReference type="InterPro" id="IPR058240">
    <property type="entry name" value="rSAM_sf"/>
</dbReference>
<keyword evidence="3" id="KW-0004">4Fe-4S</keyword>
<dbReference type="InterPro" id="IPR013785">
    <property type="entry name" value="Aldolase_TIM"/>
</dbReference>
<dbReference type="GO" id="GO:0016829">
    <property type="term" value="F:lyase activity"/>
    <property type="evidence" value="ECO:0007669"/>
    <property type="project" value="UniProtKB-KW"/>
</dbReference>
<protein>
    <submittedName>
        <fullName evidence="10">Putative pyruvate formate lyase activating enzyme</fullName>
    </submittedName>
</protein>
<organism evidence="10 11">
    <name type="scientific">Treponema bryantii</name>
    <dbReference type="NCBI Taxonomy" id="163"/>
    <lineage>
        <taxon>Bacteria</taxon>
        <taxon>Pseudomonadati</taxon>
        <taxon>Spirochaetota</taxon>
        <taxon>Spirochaetia</taxon>
        <taxon>Spirochaetales</taxon>
        <taxon>Treponemataceae</taxon>
        <taxon>Treponema</taxon>
    </lineage>
</organism>
<evidence type="ECO:0000256" key="3">
    <source>
        <dbReference type="ARBA" id="ARBA00022485"/>
    </source>
</evidence>
<dbReference type="RefSeq" id="WP_074642262.1">
    <property type="nucleotide sequence ID" value="NZ_FOFU01000003.1"/>
</dbReference>
<keyword evidence="4" id="KW-0949">S-adenosyl-L-methionine</keyword>
<keyword evidence="10" id="KW-0670">Pyruvate</keyword>
<feature type="domain" description="Radical SAM core" evidence="9">
    <location>
        <begin position="67"/>
        <end position="174"/>
    </location>
</feature>
<name>A0A1H9EGC1_9SPIR</name>
<dbReference type="Proteomes" id="UP000182360">
    <property type="component" value="Unassembled WGS sequence"/>
</dbReference>
<keyword evidence="10" id="KW-0456">Lyase</keyword>
<evidence type="ECO:0000256" key="2">
    <source>
        <dbReference type="ARBA" id="ARBA00009777"/>
    </source>
</evidence>
<evidence type="ECO:0000256" key="1">
    <source>
        <dbReference type="ARBA" id="ARBA00001966"/>
    </source>
</evidence>
<sequence>MEKSQIEALYKNCRQCPRACGADRFEVSEQTRSAGFCREPADLRIAFAGLHFGEEPLVTVFGGSGTIFFTGCTLRCAFCQNYQISQDGLGRVVDEEEFADICLRLQSAGAENINLVTGSHHIPKIAACLRKARDRGVTIPFCWNSSAYETVEMLELLKGLVTIWLPDLKTLDGTLSKSLFAAPNYPEASTAAIRWMIDNNPLEIAEIPEPPDAKPAEWAEPGQPRDKLLSGVIIRHLFMPGHFAETADVLAWLKENADGRAIISLMNQYTPVKFNESEPQLAARRRALSNLENRLVTAEEDADIQDLIEAYDFEYLFYQELSDDTSWLPDFTKTQPFSNKLATPLWHC</sequence>
<dbReference type="Pfam" id="PF04055">
    <property type="entry name" value="Radical_SAM"/>
    <property type="match status" value="1"/>
</dbReference>
<dbReference type="PANTHER" id="PTHR43075">
    <property type="entry name" value="FORMATE LYASE ACTIVATING ENZYME, PUTATIVE (AFU_ORTHOLOGUE AFUA_2G15630)-RELATED"/>
    <property type="match status" value="1"/>
</dbReference>
<evidence type="ECO:0000256" key="8">
    <source>
        <dbReference type="ARBA" id="ARBA00023014"/>
    </source>
</evidence>
<accession>A0A1H9EGC1</accession>
<evidence type="ECO:0000313" key="10">
    <source>
        <dbReference type="EMBL" id="SEQ24806.1"/>
    </source>
</evidence>
<dbReference type="InterPro" id="IPR007197">
    <property type="entry name" value="rSAM"/>
</dbReference>
<keyword evidence="5" id="KW-0479">Metal-binding</keyword>
<dbReference type="PROSITE" id="PS01087">
    <property type="entry name" value="RADICAL_ACTIVATING"/>
    <property type="match status" value="1"/>
</dbReference>
<evidence type="ECO:0000256" key="4">
    <source>
        <dbReference type="ARBA" id="ARBA00022691"/>
    </source>
</evidence>
<evidence type="ECO:0000313" key="11">
    <source>
        <dbReference type="Proteomes" id="UP000182360"/>
    </source>
</evidence>
<dbReference type="CDD" id="cd01335">
    <property type="entry name" value="Radical_SAM"/>
    <property type="match status" value="1"/>
</dbReference>
<reference evidence="10 11" key="1">
    <citation type="submission" date="2016-10" db="EMBL/GenBank/DDBJ databases">
        <authorList>
            <person name="de Groot N.N."/>
        </authorList>
    </citation>
    <scope>NUCLEOTIDE SEQUENCE [LARGE SCALE GENOMIC DNA]</scope>
    <source>
        <strain evidence="10 11">B25</strain>
    </source>
</reference>
<dbReference type="InterPro" id="IPR001989">
    <property type="entry name" value="Radical_activat_CS"/>
</dbReference>